<dbReference type="AlphaFoldDB" id="A0A6J2KP64"/>
<keyword evidence="1" id="KW-0472">Membrane</keyword>
<protein>
    <submittedName>
        <fullName evidence="3">Uncharacterized protein LOC114251752</fullName>
    </submittedName>
</protein>
<dbReference type="RefSeq" id="XP_028041934.1">
    <property type="nucleotide sequence ID" value="XM_028186133.1"/>
</dbReference>
<name>A0A6J2KP64_BOMMA</name>
<keyword evidence="1" id="KW-1133">Transmembrane helix</keyword>
<proteinExistence type="predicted"/>
<dbReference type="GeneID" id="114251752"/>
<keyword evidence="1" id="KW-0812">Transmembrane</keyword>
<organism evidence="2 3">
    <name type="scientific">Bombyx mandarina</name>
    <name type="common">Wild silk moth</name>
    <name type="synonym">Wild silkworm</name>
    <dbReference type="NCBI Taxonomy" id="7092"/>
    <lineage>
        <taxon>Eukaryota</taxon>
        <taxon>Metazoa</taxon>
        <taxon>Ecdysozoa</taxon>
        <taxon>Arthropoda</taxon>
        <taxon>Hexapoda</taxon>
        <taxon>Insecta</taxon>
        <taxon>Pterygota</taxon>
        <taxon>Neoptera</taxon>
        <taxon>Endopterygota</taxon>
        <taxon>Lepidoptera</taxon>
        <taxon>Glossata</taxon>
        <taxon>Ditrysia</taxon>
        <taxon>Bombycoidea</taxon>
        <taxon>Bombycidae</taxon>
        <taxon>Bombycinae</taxon>
        <taxon>Bombyx</taxon>
    </lineage>
</organism>
<feature type="transmembrane region" description="Helical" evidence="1">
    <location>
        <begin position="18"/>
        <end position="36"/>
    </location>
</feature>
<evidence type="ECO:0000256" key="1">
    <source>
        <dbReference type="SAM" id="Phobius"/>
    </source>
</evidence>
<dbReference type="KEGG" id="bman:114251752"/>
<evidence type="ECO:0000313" key="2">
    <source>
        <dbReference type="Proteomes" id="UP000504629"/>
    </source>
</evidence>
<dbReference type="OrthoDB" id="6919060at2759"/>
<gene>
    <name evidence="3" type="primary">LOC114251752</name>
</gene>
<reference evidence="3" key="1">
    <citation type="submission" date="2025-08" db="UniProtKB">
        <authorList>
            <consortium name="RefSeq"/>
        </authorList>
    </citation>
    <scope>IDENTIFICATION</scope>
    <source>
        <tissue evidence="3">Silk gland</tissue>
    </source>
</reference>
<sequence>MANPKRQEGREENVLNKVVLWCCCGFFFVLCGYGLYRQHCLEQRVIALEEKLKDLERTVQQPIVSKKESELLRREKRDAECNCPAGTYIQQMIGTLGKIYLNIYNTYIT</sequence>
<evidence type="ECO:0000313" key="3">
    <source>
        <dbReference type="RefSeq" id="XP_028041934.1"/>
    </source>
</evidence>
<accession>A0A6J2KP64</accession>
<dbReference type="Proteomes" id="UP000504629">
    <property type="component" value="Unplaced"/>
</dbReference>
<keyword evidence="2" id="KW-1185">Reference proteome</keyword>